<organism evidence="7 8">
    <name type="scientific">Candidatus Merdivivens faecigallinarum</name>
    <dbReference type="NCBI Taxonomy" id="2840871"/>
    <lineage>
        <taxon>Bacteria</taxon>
        <taxon>Pseudomonadati</taxon>
        <taxon>Bacteroidota</taxon>
        <taxon>Bacteroidia</taxon>
        <taxon>Bacteroidales</taxon>
        <taxon>Muribaculaceae</taxon>
        <taxon>Muribaculaceae incertae sedis</taxon>
        <taxon>Candidatus Merdivivens</taxon>
    </lineage>
</organism>
<proteinExistence type="inferred from homology"/>
<evidence type="ECO:0000256" key="4">
    <source>
        <dbReference type="ARBA" id="ARBA00022679"/>
    </source>
</evidence>
<keyword evidence="3 7" id="KW-0032">Aminotransferase</keyword>
<dbReference type="PANTHER" id="PTHR46383">
    <property type="entry name" value="ASPARTATE AMINOTRANSFERASE"/>
    <property type="match status" value="1"/>
</dbReference>
<dbReference type="Gene3D" id="3.40.640.10">
    <property type="entry name" value="Type I PLP-dependent aspartate aminotransferase-like (Major domain)"/>
    <property type="match status" value="1"/>
</dbReference>
<sequence length="442" mass="47956">MGRELFSKETVAGCAASLNIPNLSNAAIADVLNVAVTLEARTGIPFIRMDQGIPGLPASRIGVEAEKKALDEGVANKYPPQAGLPALKSAASRFVKAFLDVDVSPQSCIPGVGSASISFAAFAITTQLDPRKDTVLFIDPGFPVQKAQLNILGIKHLSFDVYAYRGEALREKLEECLSTGRIASLIYSNPDNPAWISFTEDELHIIGELADKYGVIVLEDLAYFCMDSRSDFSQPFKAPYPPTVARYTDNYILMLSASKMFSYAGQRLGLACISDRLASRHFPALAARYADSGIFAQTYSGSILYTISAGTAFSTQYAMAVMMEAACDGVYGFVSDNREYARRAELMKAAFLKNGFHIVYDEDCGRPIGDGFFFSVGYGKMTGAELMEELLHYGISSISLSTTGSEREGIRACVSKMTGDMFPLLEERLEAFAADHPQVSQA</sequence>
<reference evidence="7" key="1">
    <citation type="submission" date="2020-10" db="EMBL/GenBank/DDBJ databases">
        <authorList>
            <person name="Gilroy R."/>
        </authorList>
    </citation>
    <scope>NUCLEOTIDE SEQUENCE</scope>
    <source>
        <strain evidence="7">B3-2255</strain>
    </source>
</reference>
<evidence type="ECO:0000313" key="7">
    <source>
        <dbReference type="EMBL" id="MBO8481911.1"/>
    </source>
</evidence>
<dbReference type="GO" id="GO:0008483">
    <property type="term" value="F:transaminase activity"/>
    <property type="evidence" value="ECO:0007669"/>
    <property type="project" value="UniProtKB-KW"/>
</dbReference>
<name>A0A9D9J147_9BACT</name>
<comment type="cofactor">
    <cofactor evidence="1">
        <name>pyridoxal 5'-phosphate</name>
        <dbReference type="ChEBI" id="CHEBI:597326"/>
    </cofactor>
</comment>
<protein>
    <submittedName>
        <fullName evidence="7">Pyridoxal phosphate-dependent aminotransferase</fullName>
    </submittedName>
</protein>
<dbReference type="InterPro" id="IPR050596">
    <property type="entry name" value="AspAT/PAT-like"/>
</dbReference>
<dbReference type="Gene3D" id="3.90.1150.100">
    <property type="match status" value="2"/>
</dbReference>
<evidence type="ECO:0000256" key="3">
    <source>
        <dbReference type="ARBA" id="ARBA00022576"/>
    </source>
</evidence>
<keyword evidence="5" id="KW-0663">Pyridoxal phosphate</keyword>
<dbReference type="InterPro" id="IPR015421">
    <property type="entry name" value="PyrdxlP-dep_Trfase_major"/>
</dbReference>
<evidence type="ECO:0000313" key="8">
    <source>
        <dbReference type="Proteomes" id="UP000823772"/>
    </source>
</evidence>
<evidence type="ECO:0000256" key="5">
    <source>
        <dbReference type="ARBA" id="ARBA00022898"/>
    </source>
</evidence>
<reference evidence="7" key="2">
    <citation type="journal article" date="2021" name="PeerJ">
        <title>Extensive microbial diversity within the chicken gut microbiome revealed by metagenomics and culture.</title>
        <authorList>
            <person name="Gilroy R."/>
            <person name="Ravi A."/>
            <person name="Getino M."/>
            <person name="Pursley I."/>
            <person name="Horton D.L."/>
            <person name="Alikhan N.F."/>
            <person name="Baker D."/>
            <person name="Gharbi K."/>
            <person name="Hall N."/>
            <person name="Watson M."/>
            <person name="Adriaenssens E.M."/>
            <person name="Foster-Nyarko E."/>
            <person name="Jarju S."/>
            <person name="Secka A."/>
            <person name="Antonio M."/>
            <person name="Oren A."/>
            <person name="Chaudhuri R.R."/>
            <person name="La Ragione R."/>
            <person name="Hildebrand F."/>
            <person name="Pallen M.J."/>
        </authorList>
    </citation>
    <scope>NUCLEOTIDE SEQUENCE</scope>
    <source>
        <strain evidence="7">B3-2255</strain>
    </source>
</reference>
<dbReference type="EMBL" id="JADILY010000105">
    <property type="protein sequence ID" value="MBO8481911.1"/>
    <property type="molecule type" value="Genomic_DNA"/>
</dbReference>
<accession>A0A9D9J147</accession>
<evidence type="ECO:0000259" key="6">
    <source>
        <dbReference type="Pfam" id="PF00155"/>
    </source>
</evidence>
<dbReference type="GO" id="GO:0006520">
    <property type="term" value="P:amino acid metabolic process"/>
    <property type="evidence" value="ECO:0007669"/>
    <property type="project" value="InterPro"/>
</dbReference>
<dbReference type="CDD" id="cd00609">
    <property type="entry name" value="AAT_like"/>
    <property type="match status" value="1"/>
</dbReference>
<evidence type="ECO:0000256" key="2">
    <source>
        <dbReference type="ARBA" id="ARBA00007441"/>
    </source>
</evidence>
<dbReference type="AlphaFoldDB" id="A0A9D9J147"/>
<keyword evidence="4" id="KW-0808">Transferase</keyword>
<comment type="caution">
    <text evidence="7">The sequence shown here is derived from an EMBL/GenBank/DDBJ whole genome shotgun (WGS) entry which is preliminary data.</text>
</comment>
<dbReference type="InterPro" id="IPR004839">
    <property type="entry name" value="Aminotransferase_I/II_large"/>
</dbReference>
<dbReference type="InterPro" id="IPR015424">
    <property type="entry name" value="PyrdxlP-dep_Trfase"/>
</dbReference>
<dbReference type="Proteomes" id="UP000823772">
    <property type="component" value="Unassembled WGS sequence"/>
</dbReference>
<gene>
    <name evidence="7" type="ORF">IAC87_05130</name>
</gene>
<comment type="similarity">
    <text evidence="2">Belongs to the class-I pyridoxal-phosphate-dependent aminotransferase family.</text>
</comment>
<dbReference type="PANTHER" id="PTHR46383:SF1">
    <property type="entry name" value="ASPARTATE AMINOTRANSFERASE"/>
    <property type="match status" value="1"/>
</dbReference>
<evidence type="ECO:0000256" key="1">
    <source>
        <dbReference type="ARBA" id="ARBA00001933"/>
    </source>
</evidence>
<dbReference type="GO" id="GO:0030170">
    <property type="term" value="F:pyridoxal phosphate binding"/>
    <property type="evidence" value="ECO:0007669"/>
    <property type="project" value="InterPro"/>
</dbReference>
<dbReference type="Pfam" id="PF00155">
    <property type="entry name" value="Aminotran_1_2"/>
    <property type="match status" value="1"/>
</dbReference>
<dbReference type="SUPFAM" id="SSF53383">
    <property type="entry name" value="PLP-dependent transferases"/>
    <property type="match status" value="1"/>
</dbReference>
<feature type="domain" description="Aminotransferase class I/classII large" evidence="6">
    <location>
        <begin position="63"/>
        <end position="417"/>
    </location>
</feature>